<gene>
    <name evidence="1" type="ORF">CPB83DRAFT_742271</name>
</gene>
<sequence>MARATAGIWIWDILDSAYFFFHAHFTSGLGDMLGSAKINGMAGHSAVRGDRFSTV</sequence>
<keyword evidence="2" id="KW-1185">Reference proteome</keyword>
<comment type="caution">
    <text evidence="1">The sequence shown here is derived from an EMBL/GenBank/DDBJ whole genome shotgun (WGS) entry which is preliminary data.</text>
</comment>
<feature type="non-terminal residue" evidence="1">
    <location>
        <position position="55"/>
    </location>
</feature>
<accession>A0A9P6E597</accession>
<reference evidence="1" key="1">
    <citation type="submission" date="2020-11" db="EMBL/GenBank/DDBJ databases">
        <authorList>
            <consortium name="DOE Joint Genome Institute"/>
            <person name="Ahrendt S."/>
            <person name="Riley R."/>
            <person name="Andreopoulos W."/>
            <person name="Labutti K."/>
            <person name="Pangilinan J."/>
            <person name="Ruiz-Duenas F.J."/>
            <person name="Barrasa J.M."/>
            <person name="Sanchez-Garcia M."/>
            <person name="Camarero S."/>
            <person name="Miyauchi S."/>
            <person name="Serrano A."/>
            <person name="Linde D."/>
            <person name="Babiker R."/>
            <person name="Drula E."/>
            <person name="Ayuso-Fernandez I."/>
            <person name="Pacheco R."/>
            <person name="Padilla G."/>
            <person name="Ferreira P."/>
            <person name="Barriuso J."/>
            <person name="Kellner H."/>
            <person name="Castanera R."/>
            <person name="Alfaro M."/>
            <person name="Ramirez L."/>
            <person name="Pisabarro A.G."/>
            <person name="Kuo A."/>
            <person name="Tritt A."/>
            <person name="Lipzen A."/>
            <person name="He G."/>
            <person name="Yan M."/>
            <person name="Ng V."/>
            <person name="Cullen D."/>
            <person name="Martin F."/>
            <person name="Rosso M.-N."/>
            <person name="Henrissat B."/>
            <person name="Hibbett D."/>
            <person name="Martinez A.T."/>
            <person name="Grigoriev I.V."/>
        </authorList>
    </citation>
    <scope>NUCLEOTIDE SEQUENCE</scope>
    <source>
        <strain evidence="1">CBS 506.95</strain>
    </source>
</reference>
<protein>
    <submittedName>
        <fullName evidence="1">Uncharacterized protein</fullName>
    </submittedName>
</protein>
<organism evidence="1 2">
    <name type="scientific">Crepidotus variabilis</name>
    <dbReference type="NCBI Taxonomy" id="179855"/>
    <lineage>
        <taxon>Eukaryota</taxon>
        <taxon>Fungi</taxon>
        <taxon>Dikarya</taxon>
        <taxon>Basidiomycota</taxon>
        <taxon>Agaricomycotina</taxon>
        <taxon>Agaricomycetes</taxon>
        <taxon>Agaricomycetidae</taxon>
        <taxon>Agaricales</taxon>
        <taxon>Agaricineae</taxon>
        <taxon>Crepidotaceae</taxon>
        <taxon>Crepidotus</taxon>
    </lineage>
</organism>
<evidence type="ECO:0000313" key="1">
    <source>
        <dbReference type="EMBL" id="KAF9522801.1"/>
    </source>
</evidence>
<dbReference type="AlphaFoldDB" id="A0A9P6E597"/>
<dbReference type="Proteomes" id="UP000807306">
    <property type="component" value="Unassembled WGS sequence"/>
</dbReference>
<dbReference type="EMBL" id="MU157934">
    <property type="protein sequence ID" value="KAF9522801.1"/>
    <property type="molecule type" value="Genomic_DNA"/>
</dbReference>
<dbReference type="OrthoDB" id="3192097at2759"/>
<evidence type="ECO:0000313" key="2">
    <source>
        <dbReference type="Proteomes" id="UP000807306"/>
    </source>
</evidence>
<name>A0A9P6E597_9AGAR</name>
<proteinExistence type="predicted"/>